<keyword evidence="3" id="KW-1185">Reference proteome</keyword>
<proteinExistence type="predicted"/>
<name>A0A1E5PED3_9ACTN</name>
<dbReference type="Proteomes" id="UP000095759">
    <property type="component" value="Unassembled WGS sequence"/>
</dbReference>
<sequence length="62" mass="7100">MNTVAEQHLAAPDVLKLALYLLPEWLRITLGALVLGLLLWDGVRRLRRLVTGRRIRSERPAE</sequence>
<protein>
    <submittedName>
        <fullName evidence="2">Uncharacterized protein</fullName>
    </submittedName>
</protein>
<dbReference type="STRING" id="285458.BGM19_08360"/>
<dbReference type="AlphaFoldDB" id="A0A1E5PED3"/>
<gene>
    <name evidence="2" type="ORF">AS594_28520</name>
</gene>
<accession>A0A1E5PED3</accession>
<keyword evidence="1" id="KW-0812">Transmembrane</keyword>
<keyword evidence="1" id="KW-0472">Membrane</keyword>
<reference evidence="2 3" key="1">
    <citation type="submission" date="2016-08" db="EMBL/GenBank/DDBJ databases">
        <title>Complete genome sequence of Streptomyces agglomeratus strain 6-3-2, a novel anti-MRSA actinomycete isolated from Wuli of Tebit, China.</title>
        <authorList>
            <person name="Chen X."/>
        </authorList>
    </citation>
    <scope>NUCLEOTIDE SEQUENCE [LARGE SCALE GENOMIC DNA]</scope>
    <source>
        <strain evidence="2 3">6-3-2</strain>
    </source>
</reference>
<feature type="transmembrane region" description="Helical" evidence="1">
    <location>
        <begin position="25"/>
        <end position="43"/>
    </location>
</feature>
<evidence type="ECO:0000313" key="3">
    <source>
        <dbReference type="Proteomes" id="UP000095759"/>
    </source>
</evidence>
<comment type="caution">
    <text evidence="2">The sequence shown here is derived from an EMBL/GenBank/DDBJ whole genome shotgun (WGS) entry which is preliminary data.</text>
</comment>
<evidence type="ECO:0000256" key="1">
    <source>
        <dbReference type="SAM" id="Phobius"/>
    </source>
</evidence>
<organism evidence="2 3">
    <name type="scientific">Streptomyces agglomeratus</name>
    <dbReference type="NCBI Taxonomy" id="285458"/>
    <lineage>
        <taxon>Bacteria</taxon>
        <taxon>Bacillati</taxon>
        <taxon>Actinomycetota</taxon>
        <taxon>Actinomycetes</taxon>
        <taxon>Kitasatosporales</taxon>
        <taxon>Streptomycetaceae</taxon>
        <taxon>Streptomyces</taxon>
    </lineage>
</organism>
<dbReference type="RefSeq" id="WP_069929701.1">
    <property type="nucleotide sequence ID" value="NZ_MEHI01000001.1"/>
</dbReference>
<evidence type="ECO:0000313" key="2">
    <source>
        <dbReference type="EMBL" id="OEJ27845.1"/>
    </source>
</evidence>
<dbReference type="EMBL" id="MEHJ01000001">
    <property type="protein sequence ID" value="OEJ27845.1"/>
    <property type="molecule type" value="Genomic_DNA"/>
</dbReference>
<keyword evidence="1" id="KW-1133">Transmembrane helix</keyword>